<evidence type="ECO:0000256" key="2">
    <source>
        <dbReference type="SAM" id="SignalP"/>
    </source>
</evidence>
<proteinExistence type="predicted"/>
<evidence type="ECO:0000313" key="4">
    <source>
        <dbReference type="Proteomes" id="UP001515480"/>
    </source>
</evidence>
<keyword evidence="4" id="KW-1185">Reference proteome</keyword>
<dbReference type="Proteomes" id="UP001515480">
    <property type="component" value="Unassembled WGS sequence"/>
</dbReference>
<comment type="caution">
    <text evidence="3">The sequence shown here is derived from an EMBL/GenBank/DDBJ whole genome shotgun (WGS) entry which is preliminary data.</text>
</comment>
<organism evidence="3 4">
    <name type="scientific">Prymnesium parvum</name>
    <name type="common">Toxic golden alga</name>
    <dbReference type="NCBI Taxonomy" id="97485"/>
    <lineage>
        <taxon>Eukaryota</taxon>
        <taxon>Haptista</taxon>
        <taxon>Haptophyta</taxon>
        <taxon>Prymnesiophyceae</taxon>
        <taxon>Prymnesiales</taxon>
        <taxon>Prymnesiaceae</taxon>
        <taxon>Prymnesium</taxon>
    </lineage>
</organism>
<evidence type="ECO:0000256" key="1">
    <source>
        <dbReference type="ARBA" id="ARBA00023002"/>
    </source>
</evidence>
<dbReference type="Gene3D" id="3.40.50.720">
    <property type="entry name" value="NAD(P)-binding Rossmann-like Domain"/>
    <property type="match status" value="1"/>
</dbReference>
<dbReference type="PANTHER" id="PTHR42898">
    <property type="entry name" value="TROPINONE REDUCTASE"/>
    <property type="match status" value="1"/>
</dbReference>
<name>A0AB34J8E8_PRYPA</name>
<dbReference type="PRINTS" id="PR00081">
    <property type="entry name" value="GDHRDH"/>
</dbReference>
<evidence type="ECO:0000313" key="3">
    <source>
        <dbReference type="EMBL" id="KAL1515782.1"/>
    </source>
</evidence>
<sequence>MFLLLLAASAAPLWSLEGKTAVVTGGSKGLGRAIVDELLSQGCEVLTCARDVTPLGGLPRCHAVEADVSCAEGRRKLLDAIAAHVGEGGGVDILVNNVGTNIRKASEEYTEAEYDLLQATNQGAAFHLSRACLPYLSRRRGCIINISSVSGSTIDNTGAVYHMNKAAMEHMTRYLACEWGPRGIRVNAVAPWFIRTPLTEPLLSDDAFHDAVRKATPLRRVGEPYEVACVVAFLAMPAAGYITGQVIGVDGALTVEGFRY</sequence>
<dbReference type="EMBL" id="JBGBPQ010000011">
    <property type="protein sequence ID" value="KAL1515782.1"/>
    <property type="molecule type" value="Genomic_DNA"/>
</dbReference>
<dbReference type="SUPFAM" id="SSF51735">
    <property type="entry name" value="NAD(P)-binding Rossmann-fold domains"/>
    <property type="match status" value="1"/>
</dbReference>
<dbReference type="AlphaFoldDB" id="A0AB34J8E8"/>
<dbReference type="PRINTS" id="PR00080">
    <property type="entry name" value="SDRFAMILY"/>
</dbReference>
<keyword evidence="2" id="KW-0732">Signal</keyword>
<feature type="chain" id="PRO_5044334153" evidence="2">
    <location>
        <begin position="16"/>
        <end position="260"/>
    </location>
</feature>
<keyword evidence="1" id="KW-0560">Oxidoreductase</keyword>
<dbReference type="InterPro" id="IPR045000">
    <property type="entry name" value="TR"/>
</dbReference>
<feature type="signal peptide" evidence="2">
    <location>
        <begin position="1"/>
        <end position="15"/>
    </location>
</feature>
<reference evidence="3 4" key="1">
    <citation type="journal article" date="2024" name="Science">
        <title>Giant polyketide synthase enzymes in the biosynthesis of giant marine polyether toxins.</title>
        <authorList>
            <person name="Fallon T.R."/>
            <person name="Shende V.V."/>
            <person name="Wierzbicki I.H."/>
            <person name="Pendleton A.L."/>
            <person name="Watervoot N.F."/>
            <person name="Auber R.P."/>
            <person name="Gonzalez D.J."/>
            <person name="Wisecaver J.H."/>
            <person name="Moore B.S."/>
        </authorList>
    </citation>
    <scope>NUCLEOTIDE SEQUENCE [LARGE SCALE GENOMIC DNA]</scope>
    <source>
        <strain evidence="3 4">12B1</strain>
    </source>
</reference>
<accession>A0AB34J8E8</accession>
<dbReference type="InterPro" id="IPR036291">
    <property type="entry name" value="NAD(P)-bd_dom_sf"/>
</dbReference>
<dbReference type="Pfam" id="PF13561">
    <property type="entry name" value="adh_short_C2"/>
    <property type="match status" value="1"/>
</dbReference>
<dbReference type="PANTHER" id="PTHR42898:SF6">
    <property type="entry name" value="NADP-DEPENDENT MANNITOL DEHYDROGENASE"/>
    <property type="match status" value="1"/>
</dbReference>
<protein>
    <submittedName>
        <fullName evidence="3">Uncharacterized protein</fullName>
    </submittedName>
</protein>
<dbReference type="FunFam" id="3.40.50.720:FF:000084">
    <property type="entry name" value="Short-chain dehydrogenase reductase"/>
    <property type="match status" value="1"/>
</dbReference>
<dbReference type="GO" id="GO:0016491">
    <property type="term" value="F:oxidoreductase activity"/>
    <property type="evidence" value="ECO:0007669"/>
    <property type="project" value="UniProtKB-KW"/>
</dbReference>
<dbReference type="InterPro" id="IPR002347">
    <property type="entry name" value="SDR_fam"/>
</dbReference>
<gene>
    <name evidence="3" type="ORF">AB1Y20_002398</name>
</gene>